<reference evidence="4" key="1">
    <citation type="submission" date="2016-06" db="UniProtKB">
        <authorList>
            <consortium name="WormBaseParasite"/>
        </authorList>
    </citation>
    <scope>IDENTIFICATION</scope>
</reference>
<dbReference type="WBParaSite" id="nOo.2.0.1.t10598-RA">
    <property type="protein sequence ID" value="nOo.2.0.1.t10598-RA"/>
    <property type="gene ID" value="nOo.2.0.1.g10598"/>
</dbReference>
<dbReference type="AlphaFoldDB" id="A0A182ER33"/>
<dbReference type="OrthoDB" id="5847329at2759"/>
<evidence type="ECO:0000313" key="4">
    <source>
        <dbReference type="WBParaSite" id="nOo.2.0.1.t10598-RA"/>
    </source>
</evidence>
<name>A0A182ER33_ONCOC</name>
<evidence type="ECO:0000256" key="1">
    <source>
        <dbReference type="SAM" id="MobiDB-lite"/>
    </source>
</evidence>
<accession>A0A182ER33</accession>
<organism evidence="4">
    <name type="scientific">Onchocerca ochengi</name>
    <name type="common">Filarial nematode worm</name>
    <dbReference type="NCBI Taxonomy" id="42157"/>
    <lineage>
        <taxon>Eukaryota</taxon>
        <taxon>Metazoa</taxon>
        <taxon>Ecdysozoa</taxon>
        <taxon>Nematoda</taxon>
        <taxon>Chromadorea</taxon>
        <taxon>Rhabditida</taxon>
        <taxon>Spirurina</taxon>
        <taxon>Spiruromorpha</taxon>
        <taxon>Filarioidea</taxon>
        <taxon>Onchocercidae</taxon>
        <taxon>Onchocerca</taxon>
    </lineage>
</organism>
<reference evidence="2 3" key="2">
    <citation type="submission" date="2018-08" db="EMBL/GenBank/DDBJ databases">
        <authorList>
            <person name="Laetsch R D."/>
            <person name="Stevens L."/>
            <person name="Kumar S."/>
            <person name="Blaxter L. M."/>
        </authorList>
    </citation>
    <scope>NUCLEOTIDE SEQUENCE [LARGE SCALE GENOMIC DNA]</scope>
</reference>
<keyword evidence="3" id="KW-1185">Reference proteome</keyword>
<dbReference type="STRING" id="42157.A0A182ER33"/>
<evidence type="ECO:0000313" key="2">
    <source>
        <dbReference type="EMBL" id="VDM94325.1"/>
    </source>
</evidence>
<proteinExistence type="predicted"/>
<gene>
    <name evidence="2" type="ORF">NOO_LOCUS10598</name>
</gene>
<dbReference type="EMBL" id="UYRW01006246">
    <property type="protein sequence ID" value="VDM94325.1"/>
    <property type="molecule type" value="Genomic_DNA"/>
</dbReference>
<feature type="region of interest" description="Disordered" evidence="1">
    <location>
        <begin position="1"/>
        <end position="40"/>
    </location>
</feature>
<dbReference type="Proteomes" id="UP000271087">
    <property type="component" value="Unassembled WGS sequence"/>
</dbReference>
<evidence type="ECO:0000313" key="3">
    <source>
        <dbReference type="Proteomes" id="UP000271087"/>
    </source>
</evidence>
<protein>
    <submittedName>
        <fullName evidence="4">Huntingtin-interacting protein K</fullName>
    </submittedName>
</protein>
<sequence length="40" mass="4254">MTETEEDPYAVSSDTDTESLKGPPPKISIEGRSVADISSL</sequence>